<dbReference type="EMBL" id="RQTU01000063">
    <property type="protein sequence ID" value="RRD70438.1"/>
    <property type="molecule type" value="Genomic_DNA"/>
</dbReference>
<feature type="DNA-binding region" description="H-T-H motif" evidence="4">
    <location>
        <begin position="26"/>
        <end position="45"/>
    </location>
</feature>
<evidence type="ECO:0000259" key="5">
    <source>
        <dbReference type="PROSITE" id="PS50977"/>
    </source>
</evidence>
<reference evidence="6 7" key="1">
    <citation type="submission" date="2018-11" db="EMBL/GenBank/DDBJ databases">
        <title>Enterobacteriaceae from Patient.</title>
        <authorList>
            <person name="Shen C."/>
            <person name="Yang Y."/>
            <person name="Tian G."/>
        </authorList>
    </citation>
    <scope>NUCLEOTIDE SEQUENCE [LARGE SCALE GENOMIC DNA]</scope>
    <source>
        <strain evidence="6 7">GBGD28</strain>
    </source>
</reference>
<dbReference type="AlphaFoldDB" id="A0A3P1YIU3"/>
<comment type="caution">
    <text evidence="6">The sequence shown here is derived from an EMBL/GenBank/DDBJ whole genome shotgun (WGS) entry which is preliminary data.</text>
</comment>
<dbReference type="GO" id="GO:0003677">
    <property type="term" value="F:DNA binding"/>
    <property type="evidence" value="ECO:0007669"/>
    <property type="project" value="UniProtKB-UniRule"/>
</dbReference>
<dbReference type="PANTHER" id="PTHR47506">
    <property type="entry name" value="TRANSCRIPTIONAL REGULATORY PROTEIN"/>
    <property type="match status" value="1"/>
</dbReference>
<gene>
    <name evidence="6" type="ORF">EIA08_25960</name>
</gene>
<keyword evidence="2 4" id="KW-0238">DNA-binding</keyword>
<evidence type="ECO:0000313" key="6">
    <source>
        <dbReference type="EMBL" id="RRD70438.1"/>
    </source>
</evidence>
<evidence type="ECO:0000256" key="4">
    <source>
        <dbReference type="PROSITE-ProRule" id="PRU00335"/>
    </source>
</evidence>
<dbReference type="Gene3D" id="1.10.357.10">
    <property type="entry name" value="Tetracycline Repressor, domain 2"/>
    <property type="match status" value="1"/>
</dbReference>
<protein>
    <submittedName>
        <fullName evidence="6">TetR/AcrR family transcriptional regulator</fullName>
    </submittedName>
</protein>
<dbReference type="RefSeq" id="WP_112031937.1">
    <property type="nucleotide sequence ID" value="NZ_CP029368.1"/>
</dbReference>
<dbReference type="InterPro" id="IPR011075">
    <property type="entry name" value="TetR_C"/>
</dbReference>
<keyword evidence="3" id="KW-0804">Transcription</keyword>
<keyword evidence="1" id="KW-0805">Transcription regulation</keyword>
<evidence type="ECO:0000256" key="2">
    <source>
        <dbReference type="ARBA" id="ARBA00023125"/>
    </source>
</evidence>
<dbReference type="Pfam" id="PF16925">
    <property type="entry name" value="TetR_C_13"/>
    <property type="match status" value="1"/>
</dbReference>
<sequence>MSMDTRQSLINSAEFMLRSRGYAAFSYADLEKMVGIRKASIHHYFPKKEDLGVEIVETYISRSAVDFEKIDHDFPNAFGRLCAFAALFRAAMADGMLPLCGALAAEMAALPETMQSLTRKYFTLQLQWLEKTIEEGTAAGEFAATSTPRQKAFQILSLLEGSSFVRWAMNDGTDLEPAVIGAIVGH</sequence>
<name>A0A3P1YIU3_ECOLX</name>
<proteinExistence type="predicted"/>
<accession>A0A3P1YIU3</accession>
<dbReference type="InterPro" id="IPR001647">
    <property type="entry name" value="HTH_TetR"/>
</dbReference>
<dbReference type="Pfam" id="PF00440">
    <property type="entry name" value="TetR_N"/>
    <property type="match status" value="1"/>
</dbReference>
<evidence type="ECO:0000313" key="7">
    <source>
        <dbReference type="Proteomes" id="UP000271008"/>
    </source>
</evidence>
<dbReference type="SUPFAM" id="SSF46689">
    <property type="entry name" value="Homeodomain-like"/>
    <property type="match status" value="1"/>
</dbReference>
<dbReference type="PROSITE" id="PS50977">
    <property type="entry name" value="HTH_TETR_2"/>
    <property type="match status" value="1"/>
</dbReference>
<feature type="domain" description="HTH tetR-type" evidence="5">
    <location>
        <begin position="3"/>
        <end position="63"/>
    </location>
</feature>
<dbReference type="Proteomes" id="UP000271008">
    <property type="component" value="Unassembled WGS sequence"/>
</dbReference>
<evidence type="ECO:0000256" key="3">
    <source>
        <dbReference type="ARBA" id="ARBA00023163"/>
    </source>
</evidence>
<organism evidence="6 7">
    <name type="scientific">Escherichia coli</name>
    <dbReference type="NCBI Taxonomy" id="562"/>
    <lineage>
        <taxon>Bacteria</taxon>
        <taxon>Pseudomonadati</taxon>
        <taxon>Pseudomonadota</taxon>
        <taxon>Gammaproteobacteria</taxon>
        <taxon>Enterobacterales</taxon>
        <taxon>Enterobacteriaceae</taxon>
        <taxon>Escherichia</taxon>
    </lineage>
</organism>
<evidence type="ECO:0000256" key="1">
    <source>
        <dbReference type="ARBA" id="ARBA00023015"/>
    </source>
</evidence>
<dbReference type="SUPFAM" id="SSF48498">
    <property type="entry name" value="Tetracyclin repressor-like, C-terminal domain"/>
    <property type="match status" value="1"/>
</dbReference>
<dbReference type="InterPro" id="IPR036271">
    <property type="entry name" value="Tet_transcr_reg_TetR-rel_C_sf"/>
</dbReference>
<dbReference type="InterPro" id="IPR009057">
    <property type="entry name" value="Homeodomain-like_sf"/>
</dbReference>
<dbReference type="PANTHER" id="PTHR47506:SF6">
    <property type="entry name" value="HTH-TYPE TRANSCRIPTIONAL REPRESSOR NEMR"/>
    <property type="match status" value="1"/>
</dbReference>